<feature type="domain" description="Class III cytochrome C" evidence="7">
    <location>
        <begin position="44"/>
        <end position="86"/>
    </location>
</feature>
<organism evidence="8 9">
    <name type="scientific">Desulfofustis limnaeus</name>
    <dbReference type="NCBI Taxonomy" id="2740163"/>
    <lineage>
        <taxon>Bacteria</taxon>
        <taxon>Pseudomonadati</taxon>
        <taxon>Thermodesulfobacteriota</taxon>
        <taxon>Desulfobulbia</taxon>
        <taxon>Desulfobulbales</taxon>
        <taxon>Desulfocapsaceae</taxon>
        <taxon>Desulfofustis</taxon>
    </lineage>
</organism>
<feature type="chain" id="PRO_5047119061" description="Class III cytochrome C domain-containing protein" evidence="6">
    <location>
        <begin position="22"/>
        <end position="153"/>
    </location>
</feature>
<accession>A0ABM7W6U5</accession>
<dbReference type="InterPro" id="IPR002322">
    <property type="entry name" value="Cyt_c_III"/>
</dbReference>
<reference evidence="8 9" key="1">
    <citation type="submission" date="2022-01" db="EMBL/GenBank/DDBJ databases">
        <title>Desulfofustis limnae sp. nov., a novel mesophilic sulfate-reducing bacterium isolated from marsh soil.</title>
        <authorList>
            <person name="Watanabe M."/>
            <person name="Takahashi A."/>
            <person name="Kojima H."/>
            <person name="Fukui M."/>
        </authorList>
    </citation>
    <scope>NUCLEOTIDE SEQUENCE [LARGE SCALE GENOMIC DNA]</scope>
    <source>
        <strain evidence="8 9">PPLL</strain>
    </source>
</reference>
<keyword evidence="6" id="KW-0732">Signal</keyword>
<dbReference type="InterPro" id="IPR036280">
    <property type="entry name" value="Multihaem_cyt_sf"/>
</dbReference>
<dbReference type="SUPFAM" id="SSF48695">
    <property type="entry name" value="Multiheme cytochromes"/>
    <property type="match status" value="1"/>
</dbReference>
<dbReference type="InterPro" id="IPR020942">
    <property type="entry name" value="Cyt_c_III_dom"/>
</dbReference>
<protein>
    <recommendedName>
        <fullName evidence="7">Class III cytochrome C domain-containing protein</fullName>
    </recommendedName>
</protein>
<keyword evidence="5" id="KW-0408">Iron</keyword>
<evidence type="ECO:0000256" key="6">
    <source>
        <dbReference type="SAM" id="SignalP"/>
    </source>
</evidence>
<evidence type="ECO:0000256" key="2">
    <source>
        <dbReference type="ARBA" id="ARBA00022617"/>
    </source>
</evidence>
<dbReference type="Gene3D" id="3.90.10.10">
    <property type="entry name" value="Cytochrome C3"/>
    <property type="match status" value="1"/>
</dbReference>
<evidence type="ECO:0000256" key="4">
    <source>
        <dbReference type="ARBA" id="ARBA00022982"/>
    </source>
</evidence>
<feature type="signal peptide" evidence="6">
    <location>
        <begin position="1"/>
        <end position="21"/>
    </location>
</feature>
<keyword evidence="9" id="KW-1185">Reference proteome</keyword>
<gene>
    <name evidence="8" type="ORF">DPPLL_09450</name>
</gene>
<dbReference type="EMBL" id="AP025516">
    <property type="protein sequence ID" value="BDD86580.1"/>
    <property type="molecule type" value="Genomic_DNA"/>
</dbReference>
<name>A0ABM7W6U5_9BACT</name>
<evidence type="ECO:0000256" key="1">
    <source>
        <dbReference type="ARBA" id="ARBA00022448"/>
    </source>
</evidence>
<evidence type="ECO:0000256" key="3">
    <source>
        <dbReference type="ARBA" id="ARBA00022723"/>
    </source>
</evidence>
<dbReference type="Pfam" id="PF02085">
    <property type="entry name" value="Cytochrom_CIII"/>
    <property type="match status" value="1"/>
</dbReference>
<keyword evidence="4" id="KW-0249">Electron transport</keyword>
<keyword evidence="2" id="KW-0349">Heme</keyword>
<sequence length="153" mass="15855">MTPRTLTFLCTLTVAATGALQGPGTAAAGADDPPETVVIDVLSNRYATVTFDHRLHAAYAACSACHHHTTGDAATDPACSRCHSAGSQAGSVSCASCHPAQPFSEDRIARQAVDTSYHIDLPGLQGAYHLNCLACHEAIGGPTGCLDCHQRQP</sequence>
<dbReference type="PRINTS" id="PR00609">
    <property type="entry name" value="CYTOCHROMEC3"/>
</dbReference>
<dbReference type="CDD" id="cd08168">
    <property type="entry name" value="Cytochrom_C3"/>
    <property type="match status" value="1"/>
</dbReference>
<dbReference type="Proteomes" id="UP000830055">
    <property type="component" value="Chromosome"/>
</dbReference>
<keyword evidence="1" id="KW-0813">Transport</keyword>
<keyword evidence="3" id="KW-0479">Metal-binding</keyword>
<evidence type="ECO:0000313" key="9">
    <source>
        <dbReference type="Proteomes" id="UP000830055"/>
    </source>
</evidence>
<dbReference type="RefSeq" id="WP_284153661.1">
    <property type="nucleotide sequence ID" value="NZ_AP025516.1"/>
</dbReference>
<proteinExistence type="predicted"/>
<evidence type="ECO:0000313" key="8">
    <source>
        <dbReference type="EMBL" id="BDD86580.1"/>
    </source>
</evidence>
<evidence type="ECO:0000259" key="7">
    <source>
        <dbReference type="Pfam" id="PF02085"/>
    </source>
</evidence>
<evidence type="ECO:0000256" key="5">
    <source>
        <dbReference type="ARBA" id="ARBA00023004"/>
    </source>
</evidence>